<dbReference type="PANTHER" id="PTHR46112">
    <property type="entry name" value="AMINOPEPTIDASE"/>
    <property type="match status" value="1"/>
</dbReference>
<dbReference type="InterPro" id="IPR050659">
    <property type="entry name" value="Peptidase_M24B"/>
</dbReference>
<dbReference type="InterPro" id="IPR036005">
    <property type="entry name" value="Creatinase/aminopeptidase-like"/>
</dbReference>
<dbReference type="CDD" id="cd01066">
    <property type="entry name" value="APP_MetAP"/>
    <property type="match status" value="1"/>
</dbReference>
<dbReference type="Gene3D" id="3.40.350.10">
    <property type="entry name" value="Creatinase/prolidase N-terminal domain"/>
    <property type="match status" value="1"/>
</dbReference>
<keyword evidence="3" id="KW-0378">Hydrolase</keyword>
<dbReference type="Pfam" id="PF00557">
    <property type="entry name" value="Peptidase_M24"/>
    <property type="match status" value="1"/>
</dbReference>
<reference evidence="3 4" key="1">
    <citation type="submission" date="2019-01" db="EMBL/GenBank/DDBJ databases">
        <title>Leucobacter muris sp. nov. isolated from the nose of a laboratory mouse.</title>
        <authorList>
            <person name="Benga L."/>
            <person name="Sproeer C."/>
            <person name="Schumann P."/>
            <person name="Verbarg S."/>
            <person name="Bunk B."/>
            <person name="Engelhardt E."/>
            <person name="Benten P.M."/>
            <person name="Sager M."/>
        </authorList>
    </citation>
    <scope>NUCLEOTIDE SEQUENCE [LARGE SCALE GENOMIC DNA]</scope>
    <source>
        <strain evidence="3 4">DSM 101948</strain>
    </source>
</reference>
<dbReference type="RefSeq" id="WP_017885271.1">
    <property type="nucleotide sequence ID" value="NZ_CP035037.1"/>
</dbReference>
<organism evidence="3 4">
    <name type="scientific">Leucobacter muris</name>
    <dbReference type="NCBI Taxonomy" id="1935379"/>
    <lineage>
        <taxon>Bacteria</taxon>
        <taxon>Bacillati</taxon>
        <taxon>Actinomycetota</taxon>
        <taxon>Actinomycetes</taxon>
        <taxon>Micrococcales</taxon>
        <taxon>Microbacteriaceae</taxon>
        <taxon>Leucobacter</taxon>
    </lineage>
</organism>
<accession>A0ABX5QDW2</accession>
<dbReference type="SUPFAM" id="SSF55920">
    <property type="entry name" value="Creatinase/aminopeptidase"/>
    <property type="match status" value="1"/>
</dbReference>
<gene>
    <name evidence="3" type="ORF">Leucomu_04330</name>
</gene>
<dbReference type="EMBL" id="CP035037">
    <property type="protein sequence ID" value="QAB17252.1"/>
    <property type="molecule type" value="Genomic_DNA"/>
</dbReference>
<feature type="domain" description="Creatinase N-terminal" evidence="2">
    <location>
        <begin position="39"/>
        <end position="178"/>
    </location>
</feature>
<keyword evidence="3" id="KW-0645">Protease</keyword>
<keyword evidence="3" id="KW-0031">Aminopeptidase</keyword>
<dbReference type="GO" id="GO:0004177">
    <property type="term" value="F:aminopeptidase activity"/>
    <property type="evidence" value="ECO:0007669"/>
    <property type="project" value="UniProtKB-KW"/>
</dbReference>
<name>A0ABX5QDW2_9MICO</name>
<sequence>MNGHDGTQPGTATRRTINAHARQDLGLPYPFDEATYRARLARVRESLRRRGSGGLLIFDQASMFYLFGYDQLGYWVFQAVWVPTSESEPVQGICRAPDRELMARGVGIDEVRVWLDDDRESPTATLMRWARESGADRIDVELASHALRGDYVRELYLHAESCGISLESGDEVVLALREVKDDGELDLMRAAGRALDRAYLAVEERIAPGVLETELSSAVLAALLAEGCDPASVPPCISAGSRTLAQTHLSAKPLPVPEADIVTVELGAAKERYHAVAFQTYFMEGAPRAYLDQYRAIRDTVLAGVEELVPGRNAAEVAGSIHDRLVRAGSGRVGRHVGYGTGIGFAPTWLEGLRIKRSQEYELQPGMTFFLFAGAPTLDGARHMGYGVPVAVTANGPELLSSHV</sequence>
<evidence type="ECO:0000259" key="2">
    <source>
        <dbReference type="Pfam" id="PF01321"/>
    </source>
</evidence>
<dbReference type="InterPro" id="IPR029149">
    <property type="entry name" value="Creatin/AminoP/Spt16_N"/>
</dbReference>
<dbReference type="Gene3D" id="3.90.230.10">
    <property type="entry name" value="Creatinase/methionine aminopeptidase superfamily"/>
    <property type="match status" value="1"/>
</dbReference>
<keyword evidence="4" id="KW-1185">Reference proteome</keyword>
<proteinExistence type="predicted"/>
<dbReference type="PANTHER" id="PTHR46112:SF2">
    <property type="entry name" value="XAA-PRO AMINOPEPTIDASE P-RELATED"/>
    <property type="match status" value="1"/>
</dbReference>
<evidence type="ECO:0000313" key="4">
    <source>
        <dbReference type="Proteomes" id="UP000285768"/>
    </source>
</evidence>
<protein>
    <submittedName>
        <fullName evidence="3">Aminopeptidase P family protein</fullName>
    </submittedName>
</protein>
<feature type="domain" description="Peptidase M24" evidence="1">
    <location>
        <begin position="187"/>
        <end position="373"/>
    </location>
</feature>
<evidence type="ECO:0000259" key="1">
    <source>
        <dbReference type="Pfam" id="PF00557"/>
    </source>
</evidence>
<evidence type="ECO:0000313" key="3">
    <source>
        <dbReference type="EMBL" id="QAB17252.1"/>
    </source>
</evidence>
<dbReference type="Pfam" id="PF01321">
    <property type="entry name" value="Creatinase_N"/>
    <property type="match status" value="1"/>
</dbReference>
<dbReference type="Proteomes" id="UP000285768">
    <property type="component" value="Chromosome"/>
</dbReference>
<dbReference type="SUPFAM" id="SSF53092">
    <property type="entry name" value="Creatinase/prolidase N-terminal domain"/>
    <property type="match status" value="1"/>
</dbReference>
<dbReference type="InterPro" id="IPR000587">
    <property type="entry name" value="Creatinase_N"/>
</dbReference>
<dbReference type="InterPro" id="IPR000994">
    <property type="entry name" value="Pept_M24"/>
</dbReference>